<accession>A0A329UF22</accession>
<dbReference type="AlphaFoldDB" id="A0A329UF22"/>
<dbReference type="RefSeq" id="WP_112147656.1">
    <property type="nucleotide sequence ID" value="NZ_PRLE01000001.1"/>
</dbReference>
<evidence type="ECO:0000313" key="3">
    <source>
        <dbReference type="Proteomes" id="UP000250583"/>
    </source>
</evidence>
<name>A0A329UF22_9FIRM</name>
<comment type="caution">
    <text evidence="2">The sequence shown here is derived from an EMBL/GenBank/DDBJ whole genome shotgun (WGS) entry which is preliminary data.</text>
</comment>
<evidence type="ECO:0000256" key="1">
    <source>
        <dbReference type="SAM" id="Phobius"/>
    </source>
</evidence>
<protein>
    <recommendedName>
        <fullName evidence="4">Lipoprotein</fullName>
    </recommendedName>
</protein>
<evidence type="ECO:0008006" key="4">
    <source>
        <dbReference type="Google" id="ProtNLM"/>
    </source>
</evidence>
<keyword evidence="1" id="KW-0812">Transmembrane</keyword>
<sequence>MRKRAKMRLAVLGGMIAGAAAGCWLLDVLEAAANWMLVHWMGLDIGKAAARAPAMSGLLLCGLFGLGLYLYCRWDETSHRFGLADASALRSSPIRGAKSRGKIAARRRQRYGKINRSHARMEEPDYWTNQKDA</sequence>
<gene>
    <name evidence="2" type="ORF">C4N22_01005</name>
</gene>
<proteinExistence type="predicted"/>
<evidence type="ECO:0000313" key="2">
    <source>
        <dbReference type="EMBL" id="RAW61297.1"/>
    </source>
</evidence>
<keyword evidence="1" id="KW-1133">Transmembrane helix</keyword>
<dbReference type="EMBL" id="PRLE01000001">
    <property type="protein sequence ID" value="RAW61297.1"/>
    <property type="molecule type" value="Genomic_DNA"/>
</dbReference>
<dbReference type="Proteomes" id="UP000250583">
    <property type="component" value="Unassembled WGS sequence"/>
</dbReference>
<organism evidence="2 3">
    <name type="scientific">Faecalibacterium prausnitzii</name>
    <dbReference type="NCBI Taxonomy" id="853"/>
    <lineage>
        <taxon>Bacteria</taxon>
        <taxon>Bacillati</taxon>
        <taxon>Bacillota</taxon>
        <taxon>Clostridia</taxon>
        <taxon>Eubacteriales</taxon>
        <taxon>Oscillospiraceae</taxon>
        <taxon>Faecalibacterium</taxon>
    </lineage>
</organism>
<dbReference type="PROSITE" id="PS51257">
    <property type="entry name" value="PROKAR_LIPOPROTEIN"/>
    <property type="match status" value="1"/>
</dbReference>
<keyword evidence="1" id="KW-0472">Membrane</keyword>
<reference evidence="2 3" key="1">
    <citation type="submission" date="2018-02" db="EMBL/GenBank/DDBJ databases">
        <title>Complete genome sequencing of Faecalibacterium prausnitzii strains isolated from the human gut.</title>
        <authorList>
            <person name="Fitzgerald B.C."/>
            <person name="Shkoporov A.N."/>
            <person name="Ross P.R."/>
            <person name="Hill C."/>
        </authorList>
    </citation>
    <scope>NUCLEOTIDE SEQUENCE [LARGE SCALE GENOMIC DNA]</scope>
    <source>
        <strain evidence="2 3">APC923/61-1</strain>
    </source>
</reference>
<feature type="transmembrane region" description="Helical" evidence="1">
    <location>
        <begin position="49"/>
        <end position="71"/>
    </location>
</feature>